<gene>
    <name evidence="1" type="ORF">ACFFPI_21860</name>
</gene>
<organism evidence="1 2">
    <name type="scientific">Arthrobacter methylotrophus</name>
    <dbReference type="NCBI Taxonomy" id="121291"/>
    <lineage>
        <taxon>Bacteria</taxon>
        <taxon>Bacillati</taxon>
        <taxon>Actinomycetota</taxon>
        <taxon>Actinomycetes</taxon>
        <taxon>Micrococcales</taxon>
        <taxon>Micrococcaceae</taxon>
        <taxon>Arthrobacter</taxon>
    </lineage>
</organism>
<evidence type="ECO:0008006" key="3">
    <source>
        <dbReference type="Google" id="ProtNLM"/>
    </source>
</evidence>
<evidence type="ECO:0000313" key="2">
    <source>
        <dbReference type="Proteomes" id="UP001589536"/>
    </source>
</evidence>
<dbReference type="RefSeq" id="WP_345037264.1">
    <property type="nucleotide sequence ID" value="NZ_BAABED010000001.1"/>
</dbReference>
<evidence type="ECO:0000313" key="1">
    <source>
        <dbReference type="EMBL" id="MFB9716744.1"/>
    </source>
</evidence>
<keyword evidence="2" id="KW-1185">Reference proteome</keyword>
<name>A0ABV5UWY0_9MICC</name>
<sequence length="118" mass="11978">MTFACPACDGSTALKTNGGDSLLVNTIGAYTGSRMVDTPNGSVTSEFNVQATGSWTLTIADVTTIKPTSGAASGQRDQVVFRSGTSTKAAITNQGESNFAVNGYGGSFPELEANTIGS</sequence>
<proteinExistence type="predicted"/>
<comment type="caution">
    <text evidence="1">The sequence shown here is derived from an EMBL/GenBank/DDBJ whole genome shotgun (WGS) entry which is preliminary data.</text>
</comment>
<dbReference type="Proteomes" id="UP001589536">
    <property type="component" value="Unassembled WGS sequence"/>
</dbReference>
<dbReference type="EMBL" id="JBHMBH010000062">
    <property type="protein sequence ID" value="MFB9716744.1"/>
    <property type="molecule type" value="Genomic_DNA"/>
</dbReference>
<reference evidence="1 2" key="1">
    <citation type="submission" date="2024-09" db="EMBL/GenBank/DDBJ databases">
        <authorList>
            <person name="Sun Q."/>
            <person name="Mori K."/>
        </authorList>
    </citation>
    <scope>NUCLEOTIDE SEQUENCE [LARGE SCALE GENOMIC DNA]</scope>
    <source>
        <strain evidence="1 2">JCM 13519</strain>
    </source>
</reference>
<protein>
    <recommendedName>
        <fullName evidence="3">P/Homo B domain-containing protein</fullName>
    </recommendedName>
</protein>
<accession>A0ABV5UWY0</accession>